<dbReference type="SUPFAM" id="SSF48452">
    <property type="entry name" value="TPR-like"/>
    <property type="match status" value="1"/>
</dbReference>
<dbReference type="InterPro" id="IPR011990">
    <property type="entry name" value="TPR-like_helical_dom_sf"/>
</dbReference>
<dbReference type="Proteomes" id="UP000005336">
    <property type="component" value="Unassembled WGS sequence"/>
</dbReference>
<dbReference type="HOGENOM" id="CLU_065010_2_0_4"/>
<dbReference type="Gene3D" id="1.20.58.320">
    <property type="entry name" value="TPR-like"/>
    <property type="match status" value="1"/>
</dbReference>
<dbReference type="PATRIC" id="fig|1030841.3.peg.2118"/>
<proteinExistence type="predicted"/>
<name>G4CSP5_9NEIS</name>
<dbReference type="AlphaFoldDB" id="G4CSP5"/>
<dbReference type="InterPro" id="IPR010323">
    <property type="entry name" value="DUF924"/>
</dbReference>
<keyword evidence="2" id="KW-1185">Reference proteome</keyword>
<evidence type="ECO:0000313" key="2">
    <source>
        <dbReference type="Proteomes" id="UP000005336"/>
    </source>
</evidence>
<reference evidence="1 2" key="1">
    <citation type="submission" date="2011-06" db="EMBL/GenBank/DDBJ databases">
        <authorList>
            <person name="Muzny D."/>
            <person name="Qin X."/>
            <person name="Deng J."/>
            <person name="Jiang H."/>
            <person name="Liu Y."/>
            <person name="Qu J."/>
            <person name="Song X.-Z."/>
            <person name="Zhang L."/>
            <person name="Thornton R."/>
            <person name="Coyle M."/>
            <person name="Francisco L."/>
            <person name="Jackson L."/>
            <person name="Javaid M."/>
            <person name="Korchina V."/>
            <person name="Kovar C."/>
            <person name="Mata R."/>
            <person name="Mathew T."/>
            <person name="Ngo R."/>
            <person name="Nguyen L."/>
            <person name="Nguyen N."/>
            <person name="Okwuonu G."/>
            <person name="Ongeri F."/>
            <person name="Pham C."/>
            <person name="Simmons D."/>
            <person name="Wilczek-Boney K."/>
            <person name="Hale W."/>
            <person name="Jakkamsetti A."/>
            <person name="Pham P."/>
            <person name="Ruth R."/>
            <person name="San Lucas F."/>
            <person name="Warren J."/>
            <person name="Zhang J."/>
            <person name="Zhao Z."/>
            <person name="Zhou C."/>
            <person name="Zhu D."/>
            <person name="Lee S."/>
            <person name="Bess C."/>
            <person name="Blankenburg K."/>
            <person name="Forbes L."/>
            <person name="Fu Q."/>
            <person name="Gubbala S."/>
            <person name="Hirani K."/>
            <person name="Jayaseelan J.C."/>
            <person name="Lara F."/>
            <person name="Munidasa M."/>
            <person name="Palculict T."/>
            <person name="Patil S."/>
            <person name="Pu L.-L."/>
            <person name="Saada N."/>
            <person name="Tang L."/>
            <person name="Weissenberger G."/>
            <person name="Zhu Y."/>
            <person name="Hemphill L."/>
            <person name="Shang Y."/>
            <person name="Youmans B."/>
            <person name="Ayvaz T."/>
            <person name="Ross M."/>
            <person name="Santibanez J."/>
            <person name="Aqrawi P."/>
            <person name="Gross S."/>
            <person name="Joshi V."/>
            <person name="Fowler G."/>
            <person name="Nazareth L."/>
            <person name="Reid J."/>
            <person name="Worley K."/>
            <person name="Petrosino J."/>
            <person name="Highlander S."/>
            <person name="Gibbs R."/>
        </authorList>
    </citation>
    <scope>NUCLEOTIDE SEQUENCE [LARGE SCALE GENOMIC DNA]</scope>
    <source>
        <strain evidence="1 2">9715</strain>
    </source>
</reference>
<dbReference type="Pfam" id="PF06041">
    <property type="entry name" value="DUF924"/>
    <property type="match status" value="1"/>
</dbReference>
<dbReference type="Gene3D" id="1.25.40.10">
    <property type="entry name" value="Tetratricopeptide repeat domain"/>
    <property type="match status" value="1"/>
</dbReference>
<dbReference type="EMBL" id="AGAZ01000070">
    <property type="protein sequence ID" value="EGZ44601.1"/>
    <property type="molecule type" value="Genomic_DNA"/>
</dbReference>
<dbReference type="STRING" id="1030841.HMPREF9370_2127"/>
<accession>G4CSP5</accession>
<evidence type="ECO:0000313" key="1">
    <source>
        <dbReference type="EMBL" id="EGZ44601.1"/>
    </source>
</evidence>
<gene>
    <name evidence="1" type="ORF">HMPREF9370_2127</name>
</gene>
<comment type="caution">
    <text evidence="1">The sequence shown here is derived from an EMBL/GenBank/DDBJ whole genome shotgun (WGS) entry which is preliminary data.</text>
</comment>
<organism evidence="1 2">
    <name type="scientific">Neisseria wadsworthii 9715</name>
    <dbReference type="NCBI Taxonomy" id="1030841"/>
    <lineage>
        <taxon>Bacteria</taxon>
        <taxon>Pseudomonadati</taxon>
        <taxon>Pseudomonadota</taxon>
        <taxon>Betaproteobacteria</taxon>
        <taxon>Neisseriales</taxon>
        <taxon>Neisseriaceae</taxon>
        <taxon>Neisseria</taxon>
    </lineage>
</organism>
<protein>
    <submittedName>
        <fullName evidence="1">SpoVR like family protein</fullName>
    </submittedName>
</protein>
<sequence length="200" mass="23355">MPVPHRILLEYAFFITFLKAFMTPQTILDFWFSDAAQPFWFEQSDAFDQSIRTQFAEIWRQAAQSELDVWRDTLEGRLAEIIVLDQFSRNLFRNSPQAFAQDNMAVALAQEALRQSGFEHLPEIQRKFMLMPLMHSESRAIHGQALPLFQRYTDPVTVDFEIRHKAIIDRFGRYPHRNAVLGRASTPEETEFLKQPGSAF</sequence>